<sequence length="282" mass="30435">MIAYLGILQNFTALLQFVPIALLLLHDRSLAALSSWSWQLWTLQGVSFAAAIAGLVSQVALACRRRWGRTLGVAVWVALSVAEIMLSSWLTVLIGLPLGVVILALMYNRLGNDYLSLPRAGNSLTVRRFASFGLLAASSALHYWAISFATMRAGAFGYILPNGRPLDLLVAAAVALVLGTAVAPGGQRAWHCGMSLMTSATAMLTMLLGYVAVATPLVRYMPHGYQRLTIPWQPITLYAVVTFCIALVLIRASKPPKVNGREPWSIPDASADADARRREATS</sequence>
<gene>
    <name evidence="3" type="ORF">WJ33_34665</name>
</gene>
<dbReference type="AlphaFoldDB" id="A0A103QZ20"/>
<comment type="caution">
    <text evidence="3">The sequence shown here is derived from an EMBL/GenBank/DDBJ whole genome shotgun (WGS) entry which is preliminary data.</text>
</comment>
<keyword evidence="2" id="KW-0812">Transmembrane</keyword>
<feature type="transmembrane region" description="Helical" evidence="2">
    <location>
        <begin position="196"/>
        <end position="218"/>
    </location>
</feature>
<protein>
    <submittedName>
        <fullName evidence="3">Uncharacterized protein</fullName>
    </submittedName>
</protein>
<dbReference type="OrthoDB" id="9032050at2"/>
<proteinExistence type="predicted"/>
<feature type="transmembrane region" description="Helical" evidence="2">
    <location>
        <begin position="230"/>
        <end position="250"/>
    </location>
</feature>
<feature type="transmembrane region" description="Helical" evidence="2">
    <location>
        <begin position="68"/>
        <end position="86"/>
    </location>
</feature>
<evidence type="ECO:0000256" key="1">
    <source>
        <dbReference type="SAM" id="MobiDB-lite"/>
    </source>
</evidence>
<feature type="transmembrane region" description="Helical" evidence="2">
    <location>
        <begin position="7"/>
        <end position="26"/>
    </location>
</feature>
<name>A0A103QZ20_9BURK</name>
<evidence type="ECO:0000313" key="4">
    <source>
        <dbReference type="Proteomes" id="UP000064029"/>
    </source>
</evidence>
<evidence type="ECO:0000256" key="2">
    <source>
        <dbReference type="SAM" id="Phobius"/>
    </source>
</evidence>
<reference evidence="3 4" key="1">
    <citation type="submission" date="2015-11" db="EMBL/GenBank/DDBJ databases">
        <title>Expanding the genomic diversity of Burkholderia species for the development of highly accurate diagnostics.</title>
        <authorList>
            <person name="Sahl J."/>
            <person name="Keim P."/>
            <person name="Wagner D."/>
        </authorList>
    </citation>
    <scope>NUCLEOTIDE SEQUENCE [LARGE SCALE GENOMIC DNA]</scope>
    <source>
        <strain evidence="3 4">MSMB2036</strain>
    </source>
</reference>
<evidence type="ECO:0000313" key="3">
    <source>
        <dbReference type="EMBL" id="KVG58197.1"/>
    </source>
</evidence>
<feature type="transmembrane region" description="Helical" evidence="2">
    <location>
        <begin position="166"/>
        <end position="184"/>
    </location>
</feature>
<organism evidence="3 4">
    <name type="scientific">Burkholderia ubonensis</name>
    <dbReference type="NCBI Taxonomy" id="101571"/>
    <lineage>
        <taxon>Bacteria</taxon>
        <taxon>Pseudomonadati</taxon>
        <taxon>Pseudomonadota</taxon>
        <taxon>Betaproteobacteria</taxon>
        <taxon>Burkholderiales</taxon>
        <taxon>Burkholderiaceae</taxon>
        <taxon>Burkholderia</taxon>
        <taxon>Burkholderia cepacia complex</taxon>
    </lineage>
</organism>
<keyword evidence="2" id="KW-0472">Membrane</keyword>
<dbReference type="EMBL" id="LOXM01000232">
    <property type="protein sequence ID" value="KVG58197.1"/>
    <property type="molecule type" value="Genomic_DNA"/>
</dbReference>
<feature type="transmembrane region" description="Helical" evidence="2">
    <location>
        <begin position="38"/>
        <end position="56"/>
    </location>
</feature>
<accession>A0A103QZ20</accession>
<feature type="compositionally biased region" description="Basic and acidic residues" evidence="1">
    <location>
        <begin position="273"/>
        <end position="282"/>
    </location>
</feature>
<keyword evidence="2" id="KW-1133">Transmembrane helix</keyword>
<feature type="region of interest" description="Disordered" evidence="1">
    <location>
        <begin position="257"/>
        <end position="282"/>
    </location>
</feature>
<feature type="transmembrane region" description="Helical" evidence="2">
    <location>
        <begin position="129"/>
        <end position="146"/>
    </location>
</feature>
<dbReference type="Proteomes" id="UP000064029">
    <property type="component" value="Unassembled WGS sequence"/>
</dbReference>
<feature type="transmembrane region" description="Helical" evidence="2">
    <location>
        <begin position="92"/>
        <end position="108"/>
    </location>
</feature>